<keyword evidence="2" id="KW-1185">Reference proteome</keyword>
<dbReference type="EMBL" id="KZ506616">
    <property type="protein sequence ID" value="PKU38923.1"/>
    <property type="molecule type" value="Genomic_DNA"/>
</dbReference>
<dbReference type="OrthoDB" id="3549872at2759"/>
<proteinExistence type="predicted"/>
<dbReference type="AlphaFoldDB" id="A0A2I0TYZ8"/>
<dbReference type="Proteomes" id="UP000233556">
    <property type="component" value="Unassembled WGS sequence"/>
</dbReference>
<name>A0A2I0TYZ8_LIMLA</name>
<protein>
    <submittedName>
        <fullName evidence="1">Uncharacterized protein</fullName>
    </submittedName>
</protein>
<gene>
    <name evidence="1" type="ORF">llap_10765</name>
</gene>
<sequence>MSQQGAQVAKEATSILAWIRNSVVSRTREVIIPLYSALGSSTPDTPLCSPTPHNMIDNATQTSDNILHKKNRLQTREALGQKDLQGRRPDVRRLYGDAIGESNVMARYKKLLSKQRGCTCKKPGFKT</sequence>
<reference evidence="2" key="2">
    <citation type="submission" date="2017-12" db="EMBL/GenBank/DDBJ databases">
        <title>Genome sequence of the Bar-tailed Godwit (Limosa lapponica baueri).</title>
        <authorList>
            <person name="Lima N.C.B."/>
            <person name="Parody-Merino A.M."/>
            <person name="Battley P.F."/>
            <person name="Fidler A.E."/>
            <person name="Prosdocimi F."/>
        </authorList>
    </citation>
    <scope>NUCLEOTIDE SEQUENCE [LARGE SCALE GENOMIC DNA]</scope>
</reference>
<accession>A0A2I0TYZ8</accession>
<evidence type="ECO:0000313" key="1">
    <source>
        <dbReference type="EMBL" id="PKU38923.1"/>
    </source>
</evidence>
<organism evidence="1 2">
    <name type="scientific">Limosa lapponica baueri</name>
    <dbReference type="NCBI Taxonomy" id="1758121"/>
    <lineage>
        <taxon>Eukaryota</taxon>
        <taxon>Metazoa</taxon>
        <taxon>Chordata</taxon>
        <taxon>Craniata</taxon>
        <taxon>Vertebrata</taxon>
        <taxon>Euteleostomi</taxon>
        <taxon>Archelosauria</taxon>
        <taxon>Archosauria</taxon>
        <taxon>Dinosauria</taxon>
        <taxon>Saurischia</taxon>
        <taxon>Theropoda</taxon>
        <taxon>Coelurosauria</taxon>
        <taxon>Aves</taxon>
        <taxon>Neognathae</taxon>
        <taxon>Neoaves</taxon>
        <taxon>Charadriiformes</taxon>
        <taxon>Scolopacidae</taxon>
        <taxon>Limosa</taxon>
    </lineage>
</organism>
<evidence type="ECO:0000313" key="2">
    <source>
        <dbReference type="Proteomes" id="UP000233556"/>
    </source>
</evidence>
<reference evidence="2" key="1">
    <citation type="submission" date="2017-11" db="EMBL/GenBank/DDBJ databases">
        <authorList>
            <person name="Lima N.C."/>
            <person name="Parody-Merino A.M."/>
            <person name="Battley P.F."/>
            <person name="Fidler A.E."/>
            <person name="Prosdocimi F."/>
        </authorList>
    </citation>
    <scope>NUCLEOTIDE SEQUENCE [LARGE SCALE GENOMIC DNA]</scope>
</reference>